<accession>A0AAE9VPY9</accession>
<keyword evidence="3" id="KW-1185">Reference proteome</keyword>
<protein>
    <submittedName>
        <fullName evidence="2">CrfX protein</fullName>
    </submittedName>
</protein>
<organism evidence="2 3">
    <name type="scientific">Denitrificimonas caeni</name>
    <dbReference type="NCBI Taxonomy" id="521720"/>
    <lineage>
        <taxon>Bacteria</taxon>
        <taxon>Pseudomonadati</taxon>
        <taxon>Pseudomonadota</taxon>
        <taxon>Gammaproteobacteria</taxon>
        <taxon>Pseudomonadales</taxon>
        <taxon>Pseudomonadaceae</taxon>
        <taxon>Denitrificimonas</taxon>
    </lineage>
</organism>
<reference evidence="2 3" key="1">
    <citation type="submission" date="2022-12" db="EMBL/GenBank/DDBJ databases">
        <title>Coexistence and Characterization of a Novel Tigecycline Resistance gene tet(X) variant and blaNDM-1 in a Pseudomonas caeni Isolate of Chicken Origin.</title>
        <authorList>
            <person name="Lu X."/>
            <person name="Zhang L."/>
            <person name="Li R."/>
            <person name="Wang Z."/>
        </authorList>
    </citation>
    <scope>NUCLEOTIDE SEQUENCE [LARGE SCALE GENOMIC DNA]</scope>
    <source>
        <strain evidence="2 3">CE14</strain>
    </source>
</reference>
<proteinExistence type="predicted"/>
<feature type="region of interest" description="Disordered" evidence="1">
    <location>
        <begin position="62"/>
        <end position="82"/>
    </location>
</feature>
<feature type="compositionally biased region" description="Polar residues" evidence="1">
    <location>
        <begin position="69"/>
        <end position="82"/>
    </location>
</feature>
<dbReference type="RefSeq" id="WP_269817111.1">
    <property type="nucleotide sequence ID" value="NZ_CP114976.1"/>
</dbReference>
<evidence type="ECO:0000256" key="1">
    <source>
        <dbReference type="SAM" id="MobiDB-lite"/>
    </source>
</evidence>
<sequence>MSQDPFEQSLRDMLKAQETQVSNDVSLDKVLKKANRQLGAGAVFGLFGRALESALIGLSSGSEHLKPVSNLSDKYTTNNKAD</sequence>
<evidence type="ECO:0000313" key="3">
    <source>
        <dbReference type="Proteomes" id="UP001212189"/>
    </source>
</evidence>
<name>A0AAE9VPY9_9GAMM</name>
<evidence type="ECO:0000313" key="2">
    <source>
        <dbReference type="EMBL" id="WBE24170.1"/>
    </source>
</evidence>
<dbReference type="KEGG" id="dce:O6P33_07165"/>
<dbReference type="EMBL" id="CP114976">
    <property type="protein sequence ID" value="WBE24170.1"/>
    <property type="molecule type" value="Genomic_DNA"/>
</dbReference>
<dbReference type="AlphaFoldDB" id="A0AAE9VPY9"/>
<gene>
    <name evidence="2" type="ORF">O6P33_07165</name>
</gene>
<dbReference type="Proteomes" id="UP001212189">
    <property type="component" value="Chromosome"/>
</dbReference>